<evidence type="ECO:0000313" key="1">
    <source>
        <dbReference type="EMBL" id="TCL38235.1"/>
    </source>
</evidence>
<sequence length="80" mass="9324">MKLFIWVHDRTFHSWSMMNEPSLHEAMYSRAAAVVVAESEQAAIDLLLLKDSGWRREDLERLRPQVIEGKTAQVVYSHIQ</sequence>
<comment type="caution">
    <text evidence="1">The sequence shown here is derived from an EMBL/GenBank/DDBJ whole genome shotgun (WGS) entry which is preliminary data.</text>
</comment>
<accession>A0A4R1Q924</accession>
<reference evidence="1 2" key="1">
    <citation type="submission" date="2019-03" db="EMBL/GenBank/DDBJ databases">
        <title>Genomic Encyclopedia of Type Strains, Phase IV (KMG-IV): sequencing the most valuable type-strain genomes for metagenomic binning, comparative biology and taxonomic classification.</title>
        <authorList>
            <person name="Goeker M."/>
        </authorList>
    </citation>
    <scope>NUCLEOTIDE SEQUENCE [LARGE SCALE GENOMIC DNA]</scope>
    <source>
        <strain evidence="1 2">DSM 15969</strain>
    </source>
</reference>
<gene>
    <name evidence="1" type="ORF">EV210_104204</name>
</gene>
<evidence type="ECO:0000313" key="2">
    <source>
        <dbReference type="Proteomes" id="UP000295063"/>
    </source>
</evidence>
<proteinExistence type="predicted"/>
<protein>
    <submittedName>
        <fullName evidence="1">Uncharacterized protein</fullName>
    </submittedName>
</protein>
<dbReference type="EMBL" id="SLUI01000004">
    <property type="protein sequence ID" value="TCL38235.1"/>
    <property type="molecule type" value="Genomic_DNA"/>
</dbReference>
<dbReference type="OrthoDB" id="5431961at2"/>
<organism evidence="1 2">
    <name type="scientific">Anaerospora hongkongensis</name>
    <dbReference type="NCBI Taxonomy" id="244830"/>
    <lineage>
        <taxon>Bacteria</taxon>
        <taxon>Bacillati</taxon>
        <taxon>Bacillota</taxon>
        <taxon>Negativicutes</taxon>
        <taxon>Selenomonadales</taxon>
        <taxon>Sporomusaceae</taxon>
        <taxon>Anaerospora</taxon>
    </lineage>
</organism>
<name>A0A4R1Q924_9FIRM</name>
<dbReference type="Proteomes" id="UP000295063">
    <property type="component" value="Unassembled WGS sequence"/>
</dbReference>
<keyword evidence="2" id="KW-1185">Reference proteome</keyword>
<dbReference type="RefSeq" id="WP_132077913.1">
    <property type="nucleotide sequence ID" value="NZ_DAIMLW010000034.1"/>
</dbReference>
<dbReference type="AlphaFoldDB" id="A0A4R1Q924"/>